<dbReference type="Pfam" id="PF00319">
    <property type="entry name" value="SRF-TF"/>
    <property type="match status" value="1"/>
</dbReference>
<dbReference type="GO" id="GO:0046983">
    <property type="term" value="F:protein dimerization activity"/>
    <property type="evidence" value="ECO:0007669"/>
    <property type="project" value="InterPro"/>
</dbReference>
<evidence type="ECO:0000256" key="3">
    <source>
        <dbReference type="ARBA" id="ARBA00023125"/>
    </source>
</evidence>
<evidence type="ECO:0000259" key="7">
    <source>
        <dbReference type="PROSITE" id="PS50066"/>
    </source>
</evidence>
<feature type="compositionally biased region" description="Gly residues" evidence="6">
    <location>
        <begin position="69"/>
        <end position="84"/>
    </location>
</feature>
<sequence length="211" mass="22734">MSRAPSLKKRRRTLKKKAEELSTLCGIDVAYVCFDPNGRVDTWPEDPNRVKDIVLRYREVKSKEKPSAAGGGSSASSSDGGGSSRGEIQGAAETVGEPKLDGLSEEELLGGLRLVEEKLEKVRRRIGVLEGDGESRKKRRRRNCDLPTLNLIDLVGLPPRPANSEAENRCSSSIGASSSRGSSMVTGTPPPERSNSATSDPKSEWGTLISL</sequence>
<keyword evidence="9" id="KW-1185">Reference proteome</keyword>
<dbReference type="InterPro" id="IPR002100">
    <property type="entry name" value="TF_MADSbox"/>
</dbReference>
<dbReference type="EMBL" id="OZ034818">
    <property type="protein sequence ID" value="CAL1386687.1"/>
    <property type="molecule type" value="Genomic_DNA"/>
</dbReference>
<proteinExistence type="predicted"/>
<dbReference type="GO" id="GO:0005634">
    <property type="term" value="C:nucleus"/>
    <property type="evidence" value="ECO:0007669"/>
    <property type="project" value="UniProtKB-SubCell"/>
</dbReference>
<keyword evidence="5" id="KW-0539">Nucleus</keyword>
<feature type="compositionally biased region" description="Low complexity" evidence="6">
    <location>
        <begin position="171"/>
        <end position="183"/>
    </location>
</feature>
<evidence type="ECO:0000313" key="8">
    <source>
        <dbReference type="EMBL" id="CAL1386687.1"/>
    </source>
</evidence>
<dbReference type="Proteomes" id="UP001497516">
    <property type="component" value="Chromosome 5"/>
</dbReference>
<evidence type="ECO:0000256" key="6">
    <source>
        <dbReference type="SAM" id="MobiDB-lite"/>
    </source>
</evidence>
<gene>
    <name evidence="8" type="ORF">LTRI10_LOCUS27719</name>
</gene>
<evidence type="ECO:0000256" key="4">
    <source>
        <dbReference type="ARBA" id="ARBA00023163"/>
    </source>
</evidence>
<accession>A0AAV2ELU2</accession>
<dbReference type="SMART" id="SM00432">
    <property type="entry name" value="MADS"/>
    <property type="match status" value="1"/>
</dbReference>
<evidence type="ECO:0000256" key="2">
    <source>
        <dbReference type="ARBA" id="ARBA00023015"/>
    </source>
</evidence>
<dbReference type="SUPFAM" id="SSF55455">
    <property type="entry name" value="SRF-like"/>
    <property type="match status" value="1"/>
</dbReference>
<feature type="region of interest" description="Disordered" evidence="6">
    <location>
        <begin position="157"/>
        <end position="211"/>
    </location>
</feature>
<evidence type="ECO:0000313" key="9">
    <source>
        <dbReference type="Proteomes" id="UP001497516"/>
    </source>
</evidence>
<comment type="subcellular location">
    <subcellularLocation>
        <location evidence="1">Nucleus</location>
    </subcellularLocation>
</comment>
<dbReference type="Gene3D" id="3.40.1810.10">
    <property type="entry name" value="Transcription factor, MADS-box"/>
    <property type="match status" value="1"/>
</dbReference>
<reference evidence="8 9" key="1">
    <citation type="submission" date="2024-04" db="EMBL/GenBank/DDBJ databases">
        <authorList>
            <person name="Fracassetti M."/>
        </authorList>
    </citation>
    <scope>NUCLEOTIDE SEQUENCE [LARGE SCALE GENOMIC DNA]</scope>
</reference>
<keyword evidence="3" id="KW-0238">DNA-binding</keyword>
<keyword evidence="2" id="KW-0805">Transcription regulation</keyword>
<keyword evidence="4" id="KW-0804">Transcription</keyword>
<protein>
    <recommendedName>
        <fullName evidence="7">MADS-box domain-containing protein</fullName>
    </recommendedName>
</protein>
<feature type="domain" description="MADS-box" evidence="7">
    <location>
        <begin position="1"/>
        <end position="47"/>
    </location>
</feature>
<dbReference type="InterPro" id="IPR036879">
    <property type="entry name" value="TF_MADSbox_sf"/>
</dbReference>
<feature type="region of interest" description="Disordered" evidence="6">
    <location>
        <begin position="61"/>
        <end position="103"/>
    </location>
</feature>
<name>A0AAV2ELU2_9ROSI</name>
<organism evidence="8 9">
    <name type="scientific">Linum trigynum</name>
    <dbReference type="NCBI Taxonomy" id="586398"/>
    <lineage>
        <taxon>Eukaryota</taxon>
        <taxon>Viridiplantae</taxon>
        <taxon>Streptophyta</taxon>
        <taxon>Embryophyta</taxon>
        <taxon>Tracheophyta</taxon>
        <taxon>Spermatophyta</taxon>
        <taxon>Magnoliopsida</taxon>
        <taxon>eudicotyledons</taxon>
        <taxon>Gunneridae</taxon>
        <taxon>Pentapetalae</taxon>
        <taxon>rosids</taxon>
        <taxon>fabids</taxon>
        <taxon>Malpighiales</taxon>
        <taxon>Linaceae</taxon>
        <taxon>Linum</taxon>
    </lineage>
</organism>
<evidence type="ECO:0000256" key="1">
    <source>
        <dbReference type="ARBA" id="ARBA00004123"/>
    </source>
</evidence>
<dbReference type="PRINTS" id="PR00404">
    <property type="entry name" value="MADSDOMAIN"/>
</dbReference>
<evidence type="ECO:0000256" key="5">
    <source>
        <dbReference type="ARBA" id="ARBA00023242"/>
    </source>
</evidence>
<dbReference type="PROSITE" id="PS50066">
    <property type="entry name" value="MADS_BOX_2"/>
    <property type="match status" value="1"/>
</dbReference>
<dbReference type="AlphaFoldDB" id="A0AAV2ELU2"/>
<dbReference type="GO" id="GO:0003677">
    <property type="term" value="F:DNA binding"/>
    <property type="evidence" value="ECO:0007669"/>
    <property type="project" value="UniProtKB-KW"/>
</dbReference>